<evidence type="ECO:0000256" key="7">
    <source>
        <dbReference type="PIRSR" id="PIRSR600246-3"/>
    </source>
</evidence>
<keyword evidence="2" id="KW-0378">Hydrolase</keyword>
<feature type="chain" id="PRO_5011715149" description="Isoaspartyl peptidase" evidence="8">
    <location>
        <begin position="22"/>
        <end position="357"/>
    </location>
</feature>
<evidence type="ECO:0000256" key="6">
    <source>
        <dbReference type="PIRSR" id="PIRSR600246-2"/>
    </source>
</evidence>
<keyword evidence="3" id="KW-0068">Autocatalytic cleavage</keyword>
<dbReference type="Gene3D" id="3.60.20.30">
    <property type="entry name" value="(Glycosyl)asparaginase"/>
    <property type="match status" value="1"/>
</dbReference>
<dbReference type="Proteomes" id="UP000199021">
    <property type="component" value="Unassembled WGS sequence"/>
</dbReference>
<proteinExistence type="predicted"/>
<dbReference type="CDD" id="cd04701">
    <property type="entry name" value="Asparaginase_2"/>
    <property type="match status" value="1"/>
</dbReference>
<dbReference type="SUPFAM" id="SSF56235">
    <property type="entry name" value="N-terminal nucleophile aminohydrolases (Ntn hydrolases)"/>
    <property type="match status" value="1"/>
</dbReference>
<feature type="binding site" evidence="6">
    <location>
        <begin position="274"/>
        <end position="277"/>
    </location>
    <ligand>
        <name>substrate</name>
    </ligand>
</feature>
<keyword evidence="1" id="KW-0645">Protease</keyword>
<evidence type="ECO:0000256" key="3">
    <source>
        <dbReference type="ARBA" id="ARBA00022813"/>
    </source>
</evidence>
<dbReference type="InParanoid" id="A0A1H9FQ38"/>
<feature type="signal peptide" evidence="8">
    <location>
        <begin position="1"/>
        <end position="21"/>
    </location>
</feature>
<evidence type="ECO:0000256" key="1">
    <source>
        <dbReference type="ARBA" id="ARBA00022670"/>
    </source>
</evidence>
<reference evidence="10" key="1">
    <citation type="submission" date="2016-10" db="EMBL/GenBank/DDBJ databases">
        <authorList>
            <person name="Varghese N."/>
            <person name="Submissions S."/>
        </authorList>
    </citation>
    <scope>NUCLEOTIDE SEQUENCE [LARGE SCALE GENOMIC DNA]</scope>
    <source>
        <strain evidence="10">DSM 24740</strain>
    </source>
</reference>
<dbReference type="GO" id="GO:0006508">
    <property type="term" value="P:proteolysis"/>
    <property type="evidence" value="ECO:0007669"/>
    <property type="project" value="UniProtKB-KW"/>
</dbReference>
<dbReference type="STRING" id="478744.SAMN05444359_10956"/>
<evidence type="ECO:0000256" key="4">
    <source>
        <dbReference type="ARBA" id="ARBA00069124"/>
    </source>
</evidence>
<dbReference type="PANTHER" id="PTHR10188">
    <property type="entry name" value="L-ASPARAGINASE"/>
    <property type="match status" value="1"/>
</dbReference>
<evidence type="ECO:0000256" key="5">
    <source>
        <dbReference type="PIRSR" id="PIRSR600246-1"/>
    </source>
</evidence>
<dbReference type="PANTHER" id="PTHR10188:SF6">
    <property type="entry name" value="N(4)-(BETA-N-ACETYLGLUCOSAMINYL)-L-ASPARAGINASE"/>
    <property type="match status" value="1"/>
</dbReference>
<feature type="site" description="Cleavage; by autolysis" evidence="7">
    <location>
        <begin position="222"/>
        <end position="223"/>
    </location>
</feature>
<evidence type="ECO:0000256" key="8">
    <source>
        <dbReference type="SAM" id="SignalP"/>
    </source>
</evidence>
<dbReference type="FunFam" id="3.60.20.30:FF:000001">
    <property type="entry name" value="Isoaspartyl peptidase/L-asparaginase"/>
    <property type="match status" value="1"/>
</dbReference>
<keyword evidence="10" id="KW-1185">Reference proteome</keyword>
<sequence>MAMRTLLLCSLILLLCTCDRATSESDPEAEKTAAMEAPSTPAPEYAMVIHGGAGTILPENMTPERAAGIKAAMNAALDAGEAVLKAGGSAADAVEKTIWVMEDSPHFNAGKGAVFTNAGINEMDASFMTGHDQNAGAIGGVTNLKHPISGARAVLEKSEHVLLSGKGAEEFSILQGLETVDPKYFWTEHRWAALQRALEGEKVEQEKIEGNRIIEEIDRKYGTVGCVALDKSGNLAAGTSTGGMTNKRYNRLGDSPLIGAGTYADNATCGVSCTGWGEFFIRYAVAYDVHARMAYGNASVQDAADAVINKTLVEKGGTGGLIALDAKGNVAMPFNTPGMYRAYLKAGGEREIFFYKE</sequence>
<dbReference type="Pfam" id="PF01112">
    <property type="entry name" value="Asparaginase_2"/>
    <property type="match status" value="1"/>
</dbReference>
<keyword evidence="8" id="KW-0732">Signal</keyword>
<evidence type="ECO:0000313" key="9">
    <source>
        <dbReference type="EMBL" id="SEQ39919.1"/>
    </source>
</evidence>
<accession>A0A1H9FQ38</accession>
<evidence type="ECO:0000256" key="2">
    <source>
        <dbReference type="ARBA" id="ARBA00022801"/>
    </source>
</evidence>
<feature type="active site" description="Nucleophile" evidence="5">
    <location>
        <position position="223"/>
    </location>
</feature>
<evidence type="ECO:0000313" key="10">
    <source>
        <dbReference type="Proteomes" id="UP000199021"/>
    </source>
</evidence>
<dbReference type="EMBL" id="FOFB01000009">
    <property type="protein sequence ID" value="SEQ39919.1"/>
    <property type="molecule type" value="Genomic_DNA"/>
</dbReference>
<protein>
    <recommendedName>
        <fullName evidence="4">Isoaspartyl peptidase</fullName>
    </recommendedName>
</protein>
<dbReference type="GO" id="GO:0016811">
    <property type="term" value="F:hydrolase activity, acting on carbon-nitrogen (but not peptide) bonds, in linear amides"/>
    <property type="evidence" value="ECO:0007669"/>
    <property type="project" value="UniProtKB-ARBA"/>
</dbReference>
<dbReference type="InterPro" id="IPR029055">
    <property type="entry name" value="Ntn_hydrolases_N"/>
</dbReference>
<dbReference type="GO" id="GO:0008233">
    <property type="term" value="F:peptidase activity"/>
    <property type="evidence" value="ECO:0007669"/>
    <property type="project" value="UniProtKB-KW"/>
</dbReference>
<name>A0A1H9FQ38_9BACT</name>
<feature type="binding site" evidence="6">
    <location>
        <begin position="251"/>
        <end position="254"/>
    </location>
    <ligand>
        <name>substrate</name>
    </ligand>
</feature>
<gene>
    <name evidence="9" type="ORF">SAMN05444359_10956</name>
</gene>
<organism evidence="9 10">
    <name type="scientific">Neolewinella agarilytica</name>
    <dbReference type="NCBI Taxonomy" id="478744"/>
    <lineage>
        <taxon>Bacteria</taxon>
        <taxon>Pseudomonadati</taxon>
        <taxon>Bacteroidota</taxon>
        <taxon>Saprospiria</taxon>
        <taxon>Saprospirales</taxon>
        <taxon>Lewinellaceae</taxon>
        <taxon>Neolewinella</taxon>
    </lineage>
</organism>
<dbReference type="AlphaFoldDB" id="A0A1H9FQ38"/>
<dbReference type="InterPro" id="IPR000246">
    <property type="entry name" value="Peptidase_T2"/>
</dbReference>